<feature type="domain" description="DNA2/NAM7 helicase helicase" evidence="1">
    <location>
        <begin position="332"/>
        <end position="697"/>
    </location>
</feature>
<dbReference type="InterPro" id="IPR045055">
    <property type="entry name" value="DNA2/NAM7-like"/>
</dbReference>
<comment type="caution">
    <text evidence="3">The sequence shown here is derived from an EMBL/GenBank/DDBJ whole genome shotgun (WGS) entry which is preliminary data.</text>
</comment>
<organism evidence="3 4">
    <name type="scientific">Mycoplasma testudineum</name>
    <dbReference type="NCBI Taxonomy" id="244584"/>
    <lineage>
        <taxon>Bacteria</taxon>
        <taxon>Bacillati</taxon>
        <taxon>Mycoplasmatota</taxon>
        <taxon>Mollicutes</taxon>
        <taxon>Mycoplasmataceae</taxon>
        <taxon>Mycoplasma</taxon>
    </lineage>
</organism>
<dbReference type="InterPro" id="IPR041677">
    <property type="entry name" value="DNA2/NAM7_AAA_11"/>
</dbReference>
<dbReference type="InterPro" id="IPR047187">
    <property type="entry name" value="SF1_C_Upf1"/>
</dbReference>
<protein>
    <submittedName>
        <fullName evidence="3">Superfamily I DNA and/or RNA helicase</fullName>
    </submittedName>
</protein>
<keyword evidence="3" id="KW-0347">Helicase</keyword>
<dbReference type="InterPro" id="IPR025103">
    <property type="entry name" value="DUF4011"/>
</dbReference>
<sequence>MFNQKNFLLDLLKQRNLTNEQLKRYQTILDNLLDISANDSSVFTKINETKYFDINKSFGPNIASKIINEKDFAIVLNVNEFKEIIEELKKANSVEDVEFVAQKYKIELTKQKIKELKSDFKTTKTKLIDNIESKSQKSSVKWKLLLNEAKEMNSENNVWPMHIGFLFVNVNIDGKQIFAPLFLKEVTINISSSIATLKSNGELKINEKLLWILNSSGFDLSVDFPFSNDSIGEFFHKISNIWSHIYDMNFEINQKINKSVISESEKITFHGGLVLGLYQPLGGYARNRMIEIIKNDDMDNIFNVEFNKNKYDQIINESIFKKNFGFYKIVDTNYSQDKAVVSALNQDTIIWGPPGTGKSQTIVNIVANILAYGKTALVVSEKKAALEVIQNRIKSLGQFCLFILNDKEMRKKNFYVPIVKYIENLETLKNANNIAPIKIISDSEKEFVNILRHLYSYEKFDQISNIYNRISKIVPNPNLSLFQNIQKLDSTLIYPDSIKNENWIKEFYKLNKVNFFVANIVNMTPKQKLIKSQVDIIKNNLADFPGQLNSFINEVKDHDIKYFEKIILSQNIAEDKADKIYESQELSKMVLKTIFTKVESLDKDSKIYKKYISFASAARLANMQPHKFIKEYLDIIKLIYPVIVTTPNSDLSGWEKEEFDYAISDESSQIFIEKGIPILYLAKHKILAGDDQQMKPTRWFSTRSIDESVFGNVDSLLDYAISLGVHRVLLDKNYRSKSASLMTFSSKHFYKSSLDVVDSFDSISKDAIEVIQVEDGIWEDGSNPKEAAIAIQMTLQNLDTYEKIIILTFNAKQANLITTEIFNNYPELEAKINDGSLMLRNIENIQGDEADLIIATLVYDKNSKIHSTYVGRPGGANALNVAISRAREKMIVIKSIYAEDLKNTQGNDDMHMFRNWLKFLELSKDEQKNYVAKLESSQTQNEVIDTPLIEEFKLTNHGNIKTNFSIGTMQADIANFEDESLESLVILDDYDYAKPGSDYEDYIKLKDRVKFLRSKQYPTSVFAKIRK</sequence>
<accession>A0A4R6IDX8</accession>
<dbReference type="PANTHER" id="PTHR10887">
    <property type="entry name" value="DNA2/NAM7 HELICASE FAMILY"/>
    <property type="match status" value="1"/>
</dbReference>
<name>A0A4R6IDX8_9MOLU</name>
<dbReference type="AlphaFoldDB" id="A0A4R6IDX8"/>
<dbReference type="OrthoDB" id="9757917at2"/>
<evidence type="ECO:0000259" key="1">
    <source>
        <dbReference type="Pfam" id="PF13086"/>
    </source>
</evidence>
<dbReference type="Pfam" id="PF13086">
    <property type="entry name" value="AAA_11"/>
    <property type="match status" value="1"/>
</dbReference>
<dbReference type="RefSeq" id="WP_094254717.1">
    <property type="nucleotide sequence ID" value="NZ_NNCE01000004.1"/>
</dbReference>
<dbReference type="Proteomes" id="UP000295518">
    <property type="component" value="Unassembled WGS sequence"/>
</dbReference>
<dbReference type="CDD" id="cd18808">
    <property type="entry name" value="SF1_C_Upf1"/>
    <property type="match status" value="1"/>
</dbReference>
<dbReference type="InterPro" id="IPR041679">
    <property type="entry name" value="DNA2/NAM7-like_C"/>
</dbReference>
<dbReference type="Pfam" id="PF13087">
    <property type="entry name" value="AAA_12"/>
    <property type="match status" value="1"/>
</dbReference>
<keyword evidence="3" id="KW-0547">Nucleotide-binding</keyword>
<dbReference type="GO" id="GO:0004386">
    <property type="term" value="F:helicase activity"/>
    <property type="evidence" value="ECO:0007669"/>
    <property type="project" value="UniProtKB-KW"/>
</dbReference>
<evidence type="ECO:0000313" key="3">
    <source>
        <dbReference type="EMBL" id="TDO19916.1"/>
    </source>
</evidence>
<evidence type="ECO:0000259" key="2">
    <source>
        <dbReference type="Pfam" id="PF13087"/>
    </source>
</evidence>
<keyword evidence="3" id="KW-0378">Hydrolase</keyword>
<feature type="domain" description="DNA2/NAM7 helicase-like C-terminal" evidence="2">
    <location>
        <begin position="715"/>
        <end position="893"/>
    </location>
</feature>
<dbReference type="InterPro" id="IPR027417">
    <property type="entry name" value="P-loop_NTPase"/>
</dbReference>
<dbReference type="Gene3D" id="3.40.50.300">
    <property type="entry name" value="P-loop containing nucleotide triphosphate hydrolases"/>
    <property type="match status" value="2"/>
</dbReference>
<dbReference type="EMBL" id="SNWN01000012">
    <property type="protein sequence ID" value="TDO19916.1"/>
    <property type="molecule type" value="Genomic_DNA"/>
</dbReference>
<dbReference type="Pfam" id="PF13195">
    <property type="entry name" value="DUF4011"/>
    <property type="match status" value="1"/>
</dbReference>
<evidence type="ECO:0000313" key="4">
    <source>
        <dbReference type="Proteomes" id="UP000295518"/>
    </source>
</evidence>
<keyword evidence="3" id="KW-0067">ATP-binding</keyword>
<keyword evidence="4" id="KW-1185">Reference proteome</keyword>
<reference evidence="3 4" key="1">
    <citation type="submission" date="2019-03" db="EMBL/GenBank/DDBJ databases">
        <title>Genomic Encyclopedia of Archaeal and Bacterial Type Strains, Phase II (KMG-II): from individual species to whole genera.</title>
        <authorList>
            <person name="Goeker M."/>
        </authorList>
    </citation>
    <scope>NUCLEOTIDE SEQUENCE [LARGE SCALE GENOMIC DNA]</scope>
    <source>
        <strain evidence="3 4">ATCC 700618</strain>
    </source>
</reference>
<proteinExistence type="predicted"/>
<dbReference type="SUPFAM" id="SSF52540">
    <property type="entry name" value="P-loop containing nucleoside triphosphate hydrolases"/>
    <property type="match status" value="1"/>
</dbReference>
<gene>
    <name evidence="3" type="ORF">EI74_0556</name>
</gene>